<evidence type="ECO:0000313" key="2">
    <source>
        <dbReference type="Proteomes" id="UP001229421"/>
    </source>
</evidence>
<organism evidence="1 2">
    <name type="scientific">Tagetes erecta</name>
    <name type="common">African marigold</name>
    <dbReference type="NCBI Taxonomy" id="13708"/>
    <lineage>
        <taxon>Eukaryota</taxon>
        <taxon>Viridiplantae</taxon>
        <taxon>Streptophyta</taxon>
        <taxon>Embryophyta</taxon>
        <taxon>Tracheophyta</taxon>
        <taxon>Spermatophyta</taxon>
        <taxon>Magnoliopsida</taxon>
        <taxon>eudicotyledons</taxon>
        <taxon>Gunneridae</taxon>
        <taxon>Pentapetalae</taxon>
        <taxon>asterids</taxon>
        <taxon>campanulids</taxon>
        <taxon>Asterales</taxon>
        <taxon>Asteraceae</taxon>
        <taxon>Asteroideae</taxon>
        <taxon>Heliantheae alliance</taxon>
        <taxon>Tageteae</taxon>
        <taxon>Tagetes</taxon>
    </lineage>
</organism>
<keyword evidence="2" id="KW-1185">Reference proteome</keyword>
<reference evidence="1" key="1">
    <citation type="journal article" date="2023" name="bioRxiv">
        <title>Improved chromosome-level genome assembly for marigold (Tagetes erecta).</title>
        <authorList>
            <person name="Jiang F."/>
            <person name="Yuan L."/>
            <person name="Wang S."/>
            <person name="Wang H."/>
            <person name="Xu D."/>
            <person name="Wang A."/>
            <person name="Fan W."/>
        </authorList>
    </citation>
    <scope>NUCLEOTIDE SEQUENCE</scope>
    <source>
        <strain evidence="1">WSJ</strain>
        <tissue evidence="1">Leaf</tissue>
    </source>
</reference>
<protein>
    <submittedName>
        <fullName evidence="1">Uncharacterized protein</fullName>
    </submittedName>
</protein>
<proteinExistence type="predicted"/>
<accession>A0AAD8KEU8</accession>
<comment type="caution">
    <text evidence="1">The sequence shown here is derived from an EMBL/GenBank/DDBJ whole genome shotgun (WGS) entry which is preliminary data.</text>
</comment>
<dbReference type="PROSITE" id="PS51257">
    <property type="entry name" value="PROKAR_LIPOPROTEIN"/>
    <property type="match status" value="1"/>
</dbReference>
<evidence type="ECO:0000313" key="1">
    <source>
        <dbReference type="EMBL" id="KAK1419157.1"/>
    </source>
</evidence>
<dbReference type="AlphaFoldDB" id="A0AAD8KEU8"/>
<sequence>MVMKHVDNIVKVHSTSVAVLLTSCMWVRPGPLKVKSNAQVSYWVRGPIVCVLFGHDKTIRTSIFMCHHL</sequence>
<dbReference type="Proteomes" id="UP001229421">
    <property type="component" value="Unassembled WGS sequence"/>
</dbReference>
<gene>
    <name evidence="1" type="ORF">QVD17_28316</name>
</gene>
<name>A0AAD8KEU8_TARER</name>
<dbReference type="EMBL" id="JAUHHV010000007">
    <property type="protein sequence ID" value="KAK1419157.1"/>
    <property type="molecule type" value="Genomic_DNA"/>
</dbReference>